<feature type="transmembrane region" description="Helical" evidence="1">
    <location>
        <begin position="12"/>
        <end position="37"/>
    </location>
</feature>
<organism evidence="2 3">
    <name type="scientific">endosymbiont of Lamellibrachia luymesi</name>
    <dbReference type="NCBI Taxonomy" id="2200907"/>
    <lineage>
        <taxon>Bacteria</taxon>
        <taxon>Pseudomonadati</taxon>
        <taxon>Pseudomonadota</taxon>
        <taxon>Gammaproteobacteria</taxon>
        <taxon>sulfur-oxidizing symbionts</taxon>
    </lineage>
</organism>
<proteinExistence type="predicted"/>
<feature type="transmembrane region" description="Helical" evidence="1">
    <location>
        <begin position="97"/>
        <end position="117"/>
    </location>
</feature>
<evidence type="ECO:0000256" key="1">
    <source>
        <dbReference type="SAM" id="Phobius"/>
    </source>
</evidence>
<dbReference type="EMBL" id="QFXD01000259">
    <property type="protein sequence ID" value="RDH88078.1"/>
    <property type="molecule type" value="Genomic_DNA"/>
</dbReference>
<keyword evidence="1" id="KW-0472">Membrane</keyword>
<feature type="transmembrane region" description="Helical" evidence="1">
    <location>
        <begin position="57"/>
        <end position="76"/>
    </location>
</feature>
<evidence type="ECO:0000313" key="2">
    <source>
        <dbReference type="EMBL" id="RDH88078.1"/>
    </source>
</evidence>
<sequence length="123" mass="14385">MKISVHFSRLSPFWFAMAVLAMLFILVGIGMATWQLFEDPVMIHDRLNAAKPYLFGWRMLLLTLLITFWPKLMAWLSRCNRWSTAKLDLAIGWRWRAALWLMVIEVGLIQGVIGEFLRNIFQG</sequence>
<evidence type="ECO:0000313" key="3">
    <source>
        <dbReference type="Proteomes" id="UP000255508"/>
    </source>
</evidence>
<dbReference type="Proteomes" id="UP000255508">
    <property type="component" value="Unassembled WGS sequence"/>
</dbReference>
<keyword evidence="1" id="KW-1133">Transmembrane helix</keyword>
<protein>
    <submittedName>
        <fullName evidence="2">Uncharacterized protein</fullName>
    </submittedName>
</protein>
<reference evidence="2 3" key="1">
    <citation type="journal article" date="2018" name="ISME J.">
        <title>Endosymbiont genomes yield clues of tubeworm success.</title>
        <authorList>
            <person name="Li Y."/>
            <person name="Liles M.R."/>
            <person name="Halanych K.M."/>
        </authorList>
    </citation>
    <scope>NUCLEOTIDE SEQUENCE [LARGE SCALE GENOMIC DNA]</scope>
    <source>
        <strain evidence="2">A1422</strain>
    </source>
</reference>
<comment type="caution">
    <text evidence="2">The sequence shown here is derived from an EMBL/GenBank/DDBJ whole genome shotgun (WGS) entry which is preliminary data.</text>
</comment>
<keyword evidence="1" id="KW-0812">Transmembrane</keyword>
<dbReference type="AlphaFoldDB" id="A0A370DU75"/>
<name>A0A370DU75_9GAMM</name>
<gene>
    <name evidence="2" type="ORF">DIZ79_15030</name>
</gene>
<accession>A0A370DU75</accession>